<evidence type="ECO:0000313" key="3">
    <source>
        <dbReference type="Proteomes" id="UP000037069"/>
    </source>
</evidence>
<gene>
    <name evidence="2" type="ORF">FF38_04762</name>
</gene>
<accession>A0A0L0CQW4</accession>
<dbReference type="Proteomes" id="UP000037069">
    <property type="component" value="Unassembled WGS sequence"/>
</dbReference>
<name>A0A0L0CQW4_LUCCU</name>
<dbReference type="AlphaFoldDB" id="A0A0L0CQW4"/>
<feature type="compositionally biased region" description="Basic residues" evidence="1">
    <location>
        <begin position="169"/>
        <end position="180"/>
    </location>
</feature>
<comment type="caution">
    <text evidence="2">The sequence shown here is derived from an EMBL/GenBank/DDBJ whole genome shotgun (WGS) entry which is preliminary data.</text>
</comment>
<sequence>MDEEGLVQHLVYDCHTEEERRLRFIEGSRKIYQGDKELYVNFRCVGLISRSVQAEHTVVNEQNKAWIYPDKEEYCNGITCIRCTIQLDSKQMQGWSYGQLDTRALVIHYVKSFKGKTEDTFDPLKVPLYHFAIPNDPFGSTEYSINRSGSICRQHQQLTACLVKSHHHHHQQQHQQHHDHRPTTICSS</sequence>
<organism evidence="2 3">
    <name type="scientific">Lucilia cuprina</name>
    <name type="common">Green bottle fly</name>
    <name type="synonym">Australian sheep blowfly</name>
    <dbReference type="NCBI Taxonomy" id="7375"/>
    <lineage>
        <taxon>Eukaryota</taxon>
        <taxon>Metazoa</taxon>
        <taxon>Ecdysozoa</taxon>
        <taxon>Arthropoda</taxon>
        <taxon>Hexapoda</taxon>
        <taxon>Insecta</taxon>
        <taxon>Pterygota</taxon>
        <taxon>Neoptera</taxon>
        <taxon>Endopterygota</taxon>
        <taxon>Diptera</taxon>
        <taxon>Brachycera</taxon>
        <taxon>Muscomorpha</taxon>
        <taxon>Oestroidea</taxon>
        <taxon>Calliphoridae</taxon>
        <taxon>Luciliinae</taxon>
        <taxon>Lucilia</taxon>
    </lineage>
</organism>
<proteinExistence type="predicted"/>
<dbReference type="EMBL" id="JRES01000044">
    <property type="protein sequence ID" value="KNC34636.1"/>
    <property type="molecule type" value="Genomic_DNA"/>
</dbReference>
<evidence type="ECO:0000313" key="2">
    <source>
        <dbReference type="EMBL" id="KNC34636.1"/>
    </source>
</evidence>
<reference evidence="2 3" key="1">
    <citation type="journal article" date="2015" name="Nat. Commun.">
        <title>Lucilia cuprina genome unlocks parasitic fly biology to underpin future interventions.</title>
        <authorList>
            <person name="Anstead C.A."/>
            <person name="Korhonen P.K."/>
            <person name="Young N.D."/>
            <person name="Hall R.S."/>
            <person name="Jex A.R."/>
            <person name="Murali S.C."/>
            <person name="Hughes D.S."/>
            <person name="Lee S.F."/>
            <person name="Perry T."/>
            <person name="Stroehlein A.J."/>
            <person name="Ansell B.R."/>
            <person name="Breugelmans B."/>
            <person name="Hofmann A."/>
            <person name="Qu J."/>
            <person name="Dugan S."/>
            <person name="Lee S.L."/>
            <person name="Chao H."/>
            <person name="Dinh H."/>
            <person name="Han Y."/>
            <person name="Doddapaneni H.V."/>
            <person name="Worley K.C."/>
            <person name="Muzny D.M."/>
            <person name="Ioannidis P."/>
            <person name="Waterhouse R.M."/>
            <person name="Zdobnov E.M."/>
            <person name="James P.J."/>
            <person name="Bagnall N.H."/>
            <person name="Kotze A.C."/>
            <person name="Gibbs R.A."/>
            <person name="Richards S."/>
            <person name="Batterham P."/>
            <person name="Gasser R.B."/>
        </authorList>
    </citation>
    <scope>NUCLEOTIDE SEQUENCE [LARGE SCALE GENOMIC DNA]</scope>
    <source>
        <strain evidence="2 3">LS</strain>
        <tissue evidence="2">Full body</tissue>
    </source>
</reference>
<evidence type="ECO:0000256" key="1">
    <source>
        <dbReference type="SAM" id="MobiDB-lite"/>
    </source>
</evidence>
<feature type="region of interest" description="Disordered" evidence="1">
    <location>
        <begin position="169"/>
        <end position="188"/>
    </location>
</feature>
<protein>
    <submittedName>
        <fullName evidence="2">Uncharacterized protein</fullName>
    </submittedName>
</protein>
<keyword evidence="3" id="KW-1185">Reference proteome</keyword>